<proteinExistence type="predicted"/>
<reference evidence="2 3" key="1">
    <citation type="submission" date="2024-04" db="EMBL/GenBank/DDBJ databases">
        <title>Tritrichomonas musculus Genome.</title>
        <authorList>
            <person name="Alves-Ferreira E."/>
            <person name="Grigg M."/>
            <person name="Lorenzi H."/>
            <person name="Galac M."/>
        </authorList>
    </citation>
    <scope>NUCLEOTIDE SEQUENCE [LARGE SCALE GENOMIC DNA]</scope>
    <source>
        <strain evidence="2 3">EAF2021</strain>
    </source>
</reference>
<keyword evidence="3" id="KW-1185">Reference proteome</keyword>
<evidence type="ECO:0000256" key="1">
    <source>
        <dbReference type="SAM" id="Phobius"/>
    </source>
</evidence>
<dbReference type="EMBL" id="JAPFFF010000018">
    <property type="protein sequence ID" value="KAK8860665.1"/>
    <property type="molecule type" value="Genomic_DNA"/>
</dbReference>
<feature type="transmembrane region" description="Helical" evidence="1">
    <location>
        <begin position="375"/>
        <end position="399"/>
    </location>
</feature>
<keyword evidence="1" id="KW-0472">Membrane</keyword>
<evidence type="ECO:0000313" key="3">
    <source>
        <dbReference type="Proteomes" id="UP001470230"/>
    </source>
</evidence>
<gene>
    <name evidence="2" type="ORF">M9Y10_012330</name>
</gene>
<comment type="caution">
    <text evidence="2">The sequence shown here is derived from an EMBL/GenBank/DDBJ whole genome shotgun (WGS) entry which is preliminary data.</text>
</comment>
<keyword evidence="1" id="KW-0812">Transmembrane</keyword>
<organism evidence="2 3">
    <name type="scientific">Tritrichomonas musculus</name>
    <dbReference type="NCBI Taxonomy" id="1915356"/>
    <lineage>
        <taxon>Eukaryota</taxon>
        <taxon>Metamonada</taxon>
        <taxon>Parabasalia</taxon>
        <taxon>Tritrichomonadida</taxon>
        <taxon>Tritrichomonadidae</taxon>
        <taxon>Tritrichomonas</taxon>
    </lineage>
</organism>
<name>A0ABR2IC80_9EUKA</name>
<evidence type="ECO:0000313" key="2">
    <source>
        <dbReference type="EMBL" id="KAK8860665.1"/>
    </source>
</evidence>
<keyword evidence="1" id="KW-1133">Transmembrane helix</keyword>
<dbReference type="Proteomes" id="UP001470230">
    <property type="component" value="Unassembled WGS sequence"/>
</dbReference>
<protein>
    <recommendedName>
        <fullName evidence="4">Transmembrane protein</fullName>
    </recommendedName>
</protein>
<sequence>MNTTITSLILASATHASPFISLPLHYQAQSTISIRSCYFSHFTPTFLKIISPSIQSIDKEYGIISNQRFVIDLSKFSTFLSPAVIVNSIPPGSADCSRIRSFRINQTLVFNQSDTCGLIKRNSFVGFYCSPSVFFVNASNYKLFIDHNNFTACTLCLYVVNGSCEVLGSFFVNCTASKDANNSISQLDYKDQPIYQQSSVVALLDSAFNVMDGCNITDCLPTPIYMSLSSGTFTRVIYQYVHIFPPSDIYLFNVLNCAMVRLNNIVFSYNSNNPKRKDSSPPNPASGGALYIFNSQNVDLFYVFFYRFPSYSLVLKENSYITMNFVCFQKNKEDEIQTDESSSYLILHPRHVVFNPECHFTPLPTTQLTKADRNYGIIALVVFTVFFFCVFVAFIICIFKKKKPPEEVYNALNNEDFSTEDTSRAISD</sequence>
<accession>A0ABR2IC80</accession>
<evidence type="ECO:0008006" key="4">
    <source>
        <dbReference type="Google" id="ProtNLM"/>
    </source>
</evidence>